<keyword evidence="5" id="KW-0393">Immunoglobulin domain</keyword>
<organism evidence="9 10">
    <name type="scientific">Mytilus galloprovincialis</name>
    <name type="common">Mediterranean mussel</name>
    <dbReference type="NCBI Taxonomy" id="29158"/>
    <lineage>
        <taxon>Eukaryota</taxon>
        <taxon>Metazoa</taxon>
        <taxon>Spiralia</taxon>
        <taxon>Lophotrochozoa</taxon>
        <taxon>Mollusca</taxon>
        <taxon>Bivalvia</taxon>
        <taxon>Autobranchia</taxon>
        <taxon>Pteriomorphia</taxon>
        <taxon>Mytilida</taxon>
        <taxon>Mytiloidea</taxon>
        <taxon>Mytilidae</taxon>
        <taxon>Mytilinae</taxon>
        <taxon>Mytilus</taxon>
    </lineage>
</organism>
<keyword evidence="6" id="KW-0812">Transmembrane</keyword>
<dbReference type="GO" id="GO:0050839">
    <property type="term" value="F:cell adhesion molecule binding"/>
    <property type="evidence" value="ECO:0007669"/>
    <property type="project" value="TreeGrafter"/>
</dbReference>
<keyword evidence="2 6" id="KW-0472">Membrane</keyword>
<dbReference type="OrthoDB" id="6088227at2759"/>
<evidence type="ECO:0000256" key="7">
    <source>
        <dbReference type="SAM" id="SignalP"/>
    </source>
</evidence>
<dbReference type="Gene3D" id="2.60.40.10">
    <property type="entry name" value="Immunoglobulins"/>
    <property type="match status" value="1"/>
</dbReference>
<dbReference type="GO" id="GO:0098609">
    <property type="term" value="P:cell-cell adhesion"/>
    <property type="evidence" value="ECO:0007669"/>
    <property type="project" value="TreeGrafter"/>
</dbReference>
<accession>A0A8B6E6L2</accession>
<keyword evidence="10" id="KW-1185">Reference proteome</keyword>
<dbReference type="InterPro" id="IPR036116">
    <property type="entry name" value="FN3_sf"/>
</dbReference>
<keyword evidence="7" id="KW-0732">Signal</keyword>
<dbReference type="PROSITE" id="PS00290">
    <property type="entry name" value="IG_MHC"/>
    <property type="match status" value="1"/>
</dbReference>
<feature type="transmembrane region" description="Helical" evidence="6">
    <location>
        <begin position="611"/>
        <end position="637"/>
    </location>
</feature>
<evidence type="ECO:0000313" key="9">
    <source>
        <dbReference type="EMBL" id="VDI29984.1"/>
    </source>
</evidence>
<sequence>MELICVFIIFLVDLSSIMLATGHTDPPTDVRIDIIDNTAIISWMIPSNQAVMWSRIQLNDSKDDNVFLDSRKPYKDIPFPYSSFEIANLKMCSEYYVGVKFIGQDGNSEYTIQTFWMTNTTFTAEIHESVTLSWRTSLTELFSVIAPMGVIYMVEFDSNIISNTGGTKFKFDVKTLDVSTINITVSTVTKADAGLYRSSQNYYRDMNNNGCCVLVVTTTPENPVLTIDHKHPFVNDNITFTCTATVQRWPRYIPSNISYQFFGITRGYINNNKLILNKLTKSDKDIAISCQATDDLGKVSNMSESIILDPYYGPDNVLVKPDYTVINVTEGTVLGPIHCTADCNPKCIFNWKFRRTKNLALVNSYQNLTVVDIQKNQAGIYRCSVIHPYDKKIRSKTDIVVNVQYSSQIRELWLSDKIENNEWSNAKIYSFNEVVNLKIKLSIESNPDPQLVLSTSLITFPPLRYTKKGIDFLSELPSLRCEDSGNYTIQAFNGINYGDTRSVNLMIYCKPRNVILDLKKIGTKLNRTEDIVMQIVSFPKPTVEWTRTTGFIWMVQKDKYDYRYRIYSAINIESEDDFGEYGIRVCNRFGCIVENITVSFEDGIGAVTKEYIGMFAAGITTLVVGLIVLIPGTIFVIRKCILGLRTTKKISVESDEYIEVHRSNPAVSEPYSILQPQSESRPLQEPSNDTYEECGMTTAVDIYQNIEEG</sequence>
<keyword evidence="6" id="KW-1133">Transmembrane helix</keyword>
<dbReference type="SUPFAM" id="SSF49265">
    <property type="entry name" value="Fibronectin type III"/>
    <property type="match status" value="1"/>
</dbReference>
<dbReference type="GO" id="GO:0005886">
    <property type="term" value="C:plasma membrane"/>
    <property type="evidence" value="ECO:0007669"/>
    <property type="project" value="TreeGrafter"/>
</dbReference>
<evidence type="ECO:0000259" key="8">
    <source>
        <dbReference type="PROSITE" id="PS50835"/>
    </source>
</evidence>
<dbReference type="InterPro" id="IPR007110">
    <property type="entry name" value="Ig-like_dom"/>
</dbReference>
<dbReference type="InterPro" id="IPR051275">
    <property type="entry name" value="Cell_adhesion_signaling"/>
</dbReference>
<reference evidence="9" key="1">
    <citation type="submission" date="2018-11" db="EMBL/GenBank/DDBJ databases">
        <authorList>
            <person name="Alioto T."/>
            <person name="Alioto T."/>
        </authorList>
    </citation>
    <scope>NUCLEOTIDE SEQUENCE</scope>
</reference>
<dbReference type="AlphaFoldDB" id="A0A8B6E6L2"/>
<dbReference type="GO" id="GO:0005911">
    <property type="term" value="C:cell-cell junction"/>
    <property type="evidence" value="ECO:0007669"/>
    <property type="project" value="TreeGrafter"/>
</dbReference>
<dbReference type="InterPro" id="IPR003006">
    <property type="entry name" value="Ig/MHC_CS"/>
</dbReference>
<dbReference type="InterPro" id="IPR013783">
    <property type="entry name" value="Ig-like_fold"/>
</dbReference>
<keyword evidence="3" id="KW-1015">Disulfide bond</keyword>
<proteinExistence type="predicted"/>
<evidence type="ECO:0000256" key="5">
    <source>
        <dbReference type="ARBA" id="ARBA00023319"/>
    </source>
</evidence>
<evidence type="ECO:0000256" key="6">
    <source>
        <dbReference type="SAM" id="Phobius"/>
    </source>
</evidence>
<evidence type="ECO:0000256" key="1">
    <source>
        <dbReference type="ARBA" id="ARBA00004479"/>
    </source>
</evidence>
<evidence type="ECO:0000256" key="3">
    <source>
        <dbReference type="ARBA" id="ARBA00023157"/>
    </source>
</evidence>
<feature type="chain" id="PRO_5032580146" description="Ig-like domain-containing protein" evidence="7">
    <location>
        <begin position="23"/>
        <end position="709"/>
    </location>
</feature>
<dbReference type="PANTHER" id="PTHR11640">
    <property type="entry name" value="NEPHRIN"/>
    <property type="match status" value="1"/>
</dbReference>
<keyword evidence="4" id="KW-0325">Glycoprotein</keyword>
<dbReference type="EMBL" id="UYJE01004640">
    <property type="protein sequence ID" value="VDI29984.1"/>
    <property type="molecule type" value="Genomic_DNA"/>
</dbReference>
<comment type="caution">
    <text evidence="9">The sequence shown here is derived from an EMBL/GenBank/DDBJ whole genome shotgun (WGS) entry which is preliminary data.</text>
</comment>
<protein>
    <recommendedName>
        <fullName evidence="8">Ig-like domain-containing protein</fullName>
    </recommendedName>
</protein>
<dbReference type="PANTHER" id="PTHR11640:SF31">
    <property type="entry name" value="IRREGULAR CHIASM C-ROUGHEST PROTEIN-RELATED"/>
    <property type="match status" value="1"/>
</dbReference>
<evidence type="ECO:0000313" key="10">
    <source>
        <dbReference type="Proteomes" id="UP000596742"/>
    </source>
</evidence>
<evidence type="ECO:0000256" key="4">
    <source>
        <dbReference type="ARBA" id="ARBA00023180"/>
    </source>
</evidence>
<name>A0A8B6E6L2_MYTGA</name>
<feature type="domain" description="Ig-like" evidence="8">
    <location>
        <begin position="321"/>
        <end position="394"/>
    </location>
</feature>
<dbReference type="PROSITE" id="PS50835">
    <property type="entry name" value="IG_LIKE"/>
    <property type="match status" value="1"/>
</dbReference>
<evidence type="ECO:0000256" key="2">
    <source>
        <dbReference type="ARBA" id="ARBA00023136"/>
    </source>
</evidence>
<dbReference type="Proteomes" id="UP000596742">
    <property type="component" value="Unassembled WGS sequence"/>
</dbReference>
<feature type="signal peptide" evidence="7">
    <location>
        <begin position="1"/>
        <end position="22"/>
    </location>
</feature>
<gene>
    <name evidence="9" type="ORF">MGAL_10B044986</name>
</gene>
<comment type="subcellular location">
    <subcellularLocation>
        <location evidence="1">Membrane</location>
        <topology evidence="1">Single-pass type I membrane protein</topology>
    </subcellularLocation>
</comment>